<proteinExistence type="predicted"/>
<dbReference type="Proteomes" id="UP001301958">
    <property type="component" value="Unassembled WGS sequence"/>
</dbReference>
<keyword evidence="3" id="KW-1185">Reference proteome</keyword>
<dbReference type="PANTHER" id="PTHR42791">
    <property type="entry name" value="GNAT FAMILY ACETYLTRANSFERASE"/>
    <property type="match status" value="1"/>
</dbReference>
<evidence type="ECO:0000313" key="3">
    <source>
        <dbReference type="Proteomes" id="UP001301958"/>
    </source>
</evidence>
<evidence type="ECO:0000313" key="2">
    <source>
        <dbReference type="EMBL" id="KAK4228119.1"/>
    </source>
</evidence>
<gene>
    <name evidence="2" type="ORF">QBC38DRAFT_476180</name>
</gene>
<dbReference type="CDD" id="cd04301">
    <property type="entry name" value="NAT_SF"/>
    <property type="match status" value="1"/>
</dbReference>
<dbReference type="Gene3D" id="3.40.630.30">
    <property type="match status" value="1"/>
</dbReference>
<dbReference type="AlphaFoldDB" id="A0AAN7BRE1"/>
<dbReference type="Pfam" id="PF00583">
    <property type="entry name" value="Acetyltransf_1"/>
    <property type="match status" value="1"/>
</dbReference>
<organism evidence="2 3">
    <name type="scientific">Podospora fimiseda</name>
    <dbReference type="NCBI Taxonomy" id="252190"/>
    <lineage>
        <taxon>Eukaryota</taxon>
        <taxon>Fungi</taxon>
        <taxon>Dikarya</taxon>
        <taxon>Ascomycota</taxon>
        <taxon>Pezizomycotina</taxon>
        <taxon>Sordariomycetes</taxon>
        <taxon>Sordariomycetidae</taxon>
        <taxon>Sordariales</taxon>
        <taxon>Podosporaceae</taxon>
        <taxon>Podospora</taxon>
    </lineage>
</organism>
<accession>A0AAN7BRE1</accession>
<dbReference type="PROSITE" id="PS51186">
    <property type="entry name" value="GNAT"/>
    <property type="match status" value="1"/>
</dbReference>
<dbReference type="InterPro" id="IPR016181">
    <property type="entry name" value="Acyl_CoA_acyltransferase"/>
</dbReference>
<dbReference type="EMBL" id="MU865323">
    <property type="protein sequence ID" value="KAK4228119.1"/>
    <property type="molecule type" value="Genomic_DNA"/>
</dbReference>
<name>A0AAN7BRE1_9PEZI</name>
<dbReference type="GO" id="GO:0016747">
    <property type="term" value="F:acyltransferase activity, transferring groups other than amino-acyl groups"/>
    <property type="evidence" value="ECO:0007669"/>
    <property type="project" value="InterPro"/>
</dbReference>
<dbReference type="InterPro" id="IPR052523">
    <property type="entry name" value="Trichothecene_AcTrans"/>
</dbReference>
<comment type="caution">
    <text evidence="2">The sequence shown here is derived from an EMBL/GenBank/DDBJ whole genome shotgun (WGS) entry which is preliminary data.</text>
</comment>
<reference evidence="2" key="1">
    <citation type="journal article" date="2023" name="Mol. Phylogenet. Evol.">
        <title>Genome-scale phylogeny and comparative genomics of the fungal order Sordariales.</title>
        <authorList>
            <person name="Hensen N."/>
            <person name="Bonometti L."/>
            <person name="Westerberg I."/>
            <person name="Brannstrom I.O."/>
            <person name="Guillou S."/>
            <person name="Cros-Aarteil S."/>
            <person name="Calhoun S."/>
            <person name="Haridas S."/>
            <person name="Kuo A."/>
            <person name="Mondo S."/>
            <person name="Pangilinan J."/>
            <person name="Riley R."/>
            <person name="LaButti K."/>
            <person name="Andreopoulos B."/>
            <person name="Lipzen A."/>
            <person name="Chen C."/>
            <person name="Yan M."/>
            <person name="Daum C."/>
            <person name="Ng V."/>
            <person name="Clum A."/>
            <person name="Steindorff A."/>
            <person name="Ohm R.A."/>
            <person name="Martin F."/>
            <person name="Silar P."/>
            <person name="Natvig D.O."/>
            <person name="Lalanne C."/>
            <person name="Gautier V."/>
            <person name="Ament-Velasquez S.L."/>
            <person name="Kruys A."/>
            <person name="Hutchinson M.I."/>
            <person name="Powell A.J."/>
            <person name="Barry K."/>
            <person name="Miller A.N."/>
            <person name="Grigoriev I.V."/>
            <person name="Debuchy R."/>
            <person name="Gladieux P."/>
            <person name="Hiltunen Thoren M."/>
            <person name="Johannesson H."/>
        </authorList>
    </citation>
    <scope>NUCLEOTIDE SEQUENCE</scope>
    <source>
        <strain evidence="2">CBS 990.96</strain>
    </source>
</reference>
<dbReference type="InterPro" id="IPR000182">
    <property type="entry name" value="GNAT_dom"/>
</dbReference>
<dbReference type="PANTHER" id="PTHR42791:SF17">
    <property type="entry name" value="ACETYLTRANSFERASE, GNAT FAMILY FAMILY (AFU_ORTHOLOGUE AFUA_8G05690)"/>
    <property type="match status" value="1"/>
</dbReference>
<feature type="domain" description="N-acetyltransferase" evidence="1">
    <location>
        <begin position="94"/>
        <end position="271"/>
    </location>
</feature>
<evidence type="ECO:0000259" key="1">
    <source>
        <dbReference type="PROSITE" id="PS51186"/>
    </source>
</evidence>
<reference evidence="2" key="2">
    <citation type="submission" date="2023-05" db="EMBL/GenBank/DDBJ databases">
        <authorList>
            <consortium name="Lawrence Berkeley National Laboratory"/>
            <person name="Steindorff A."/>
            <person name="Hensen N."/>
            <person name="Bonometti L."/>
            <person name="Westerberg I."/>
            <person name="Brannstrom I.O."/>
            <person name="Guillou S."/>
            <person name="Cros-Aarteil S."/>
            <person name="Calhoun S."/>
            <person name="Haridas S."/>
            <person name="Kuo A."/>
            <person name="Mondo S."/>
            <person name="Pangilinan J."/>
            <person name="Riley R."/>
            <person name="Labutti K."/>
            <person name="Andreopoulos B."/>
            <person name="Lipzen A."/>
            <person name="Chen C."/>
            <person name="Yanf M."/>
            <person name="Daum C."/>
            <person name="Ng V."/>
            <person name="Clum A."/>
            <person name="Ohm R."/>
            <person name="Martin F."/>
            <person name="Silar P."/>
            <person name="Natvig D."/>
            <person name="Lalanne C."/>
            <person name="Gautier V."/>
            <person name="Ament-Velasquez S.L."/>
            <person name="Kruys A."/>
            <person name="Hutchinson M.I."/>
            <person name="Powell A.J."/>
            <person name="Barry K."/>
            <person name="Miller A.N."/>
            <person name="Grigoriev I.V."/>
            <person name="Debuchy R."/>
            <person name="Gladieux P."/>
            <person name="Thoren M.H."/>
            <person name="Johannesson H."/>
        </authorList>
    </citation>
    <scope>NUCLEOTIDE SEQUENCE</scope>
    <source>
        <strain evidence="2">CBS 990.96</strain>
    </source>
</reference>
<sequence>MPRPAWDFFWDLDKFLRVIHCAAGSSGDLWSLIYVAVLRHVNNLRFVFLPCKKSSVSPSSSHNMPFLVLPALIPDIRPVYDVYFSAFTADPSGSRLLSILFPNTDLTSEDFRKVHAEGTLKWWHTSDTQYTFKCIDSESGKVVGMALCDVFAKPRTEAERQVPEVGWLSGPEKERAETVLLKLWGARERIWGGRSYIYIHAFAVDPEYQGLGAGSALIKATIDLGNSTNLPIYLESSPEAEAVYAKKGFRRIPADIAEVVHEAAVLGTDFDVEVPLMVRLPRGGAIAKQSKVQQKDLRP</sequence>
<dbReference type="SUPFAM" id="SSF55729">
    <property type="entry name" value="Acyl-CoA N-acyltransferases (Nat)"/>
    <property type="match status" value="1"/>
</dbReference>
<protein>
    <submittedName>
        <fullName evidence="2">Acyl-CoA N-acyltransferase</fullName>
    </submittedName>
</protein>